<dbReference type="GO" id="GO:0003677">
    <property type="term" value="F:DNA binding"/>
    <property type="evidence" value="ECO:0007669"/>
    <property type="project" value="InterPro"/>
</dbReference>
<protein>
    <submittedName>
        <fullName evidence="8">RNA polymerase, sigma subunit, ECF family</fullName>
    </submittedName>
</protein>
<evidence type="ECO:0000256" key="3">
    <source>
        <dbReference type="ARBA" id="ARBA00023082"/>
    </source>
</evidence>
<proteinExistence type="inferred from homology"/>
<dbReference type="InterPro" id="IPR046531">
    <property type="entry name" value="DUF6596"/>
</dbReference>
<dbReference type="Gene3D" id="1.10.1740.10">
    <property type="match status" value="1"/>
</dbReference>
<accession>A0A1M6Q6Q5</accession>
<dbReference type="GO" id="GO:0006352">
    <property type="term" value="P:DNA-templated transcription initiation"/>
    <property type="evidence" value="ECO:0007669"/>
    <property type="project" value="InterPro"/>
</dbReference>
<dbReference type="GO" id="GO:0016987">
    <property type="term" value="F:sigma factor activity"/>
    <property type="evidence" value="ECO:0007669"/>
    <property type="project" value="UniProtKB-KW"/>
</dbReference>
<organism evidence="8 9">
    <name type="scientific">Pseudonocardia thermophila</name>
    <dbReference type="NCBI Taxonomy" id="1848"/>
    <lineage>
        <taxon>Bacteria</taxon>
        <taxon>Bacillati</taxon>
        <taxon>Actinomycetota</taxon>
        <taxon>Actinomycetes</taxon>
        <taxon>Pseudonocardiales</taxon>
        <taxon>Pseudonocardiaceae</taxon>
        <taxon>Pseudonocardia</taxon>
    </lineage>
</organism>
<keyword evidence="3" id="KW-0731">Sigma factor</keyword>
<dbReference type="SUPFAM" id="SSF88659">
    <property type="entry name" value="Sigma3 and sigma4 domains of RNA polymerase sigma factors"/>
    <property type="match status" value="1"/>
</dbReference>
<evidence type="ECO:0000259" key="7">
    <source>
        <dbReference type="Pfam" id="PF20239"/>
    </source>
</evidence>
<dbReference type="InterPro" id="IPR036388">
    <property type="entry name" value="WH-like_DNA-bd_sf"/>
</dbReference>
<dbReference type="OrthoDB" id="9780299at2"/>
<evidence type="ECO:0000259" key="6">
    <source>
        <dbReference type="Pfam" id="PF08281"/>
    </source>
</evidence>
<evidence type="ECO:0000256" key="1">
    <source>
        <dbReference type="ARBA" id="ARBA00010641"/>
    </source>
</evidence>
<dbReference type="STRING" id="1848.SAMN05443637_103129"/>
<dbReference type="InterPro" id="IPR013249">
    <property type="entry name" value="RNA_pol_sigma70_r4_t2"/>
</dbReference>
<dbReference type="PANTHER" id="PTHR47756:SF2">
    <property type="entry name" value="BLL6612 PROTEIN"/>
    <property type="match status" value="1"/>
</dbReference>
<feature type="domain" description="RNA polymerase sigma-70 region 2" evidence="5">
    <location>
        <begin position="10"/>
        <end position="75"/>
    </location>
</feature>
<feature type="domain" description="DUF6596" evidence="7">
    <location>
        <begin position="183"/>
        <end position="283"/>
    </location>
</feature>
<comment type="similarity">
    <text evidence="1">Belongs to the sigma-70 factor family. ECF subfamily.</text>
</comment>
<dbReference type="InterPro" id="IPR013324">
    <property type="entry name" value="RNA_pol_sigma_r3/r4-like"/>
</dbReference>
<evidence type="ECO:0000313" key="8">
    <source>
        <dbReference type="EMBL" id="SHK15974.1"/>
    </source>
</evidence>
<dbReference type="PANTHER" id="PTHR47756">
    <property type="entry name" value="BLL6612 PROTEIN-RELATED"/>
    <property type="match status" value="1"/>
</dbReference>
<dbReference type="Pfam" id="PF08281">
    <property type="entry name" value="Sigma70_r4_2"/>
    <property type="match status" value="1"/>
</dbReference>
<keyword evidence="4" id="KW-0804">Transcription</keyword>
<dbReference type="Pfam" id="PF04542">
    <property type="entry name" value="Sigma70_r2"/>
    <property type="match status" value="1"/>
</dbReference>
<keyword evidence="2" id="KW-0805">Transcription regulation</keyword>
<dbReference type="InterPro" id="IPR007627">
    <property type="entry name" value="RNA_pol_sigma70_r2"/>
</dbReference>
<dbReference type="InterPro" id="IPR013325">
    <property type="entry name" value="RNA_pol_sigma_r2"/>
</dbReference>
<dbReference type="EMBL" id="FRAP01000003">
    <property type="protein sequence ID" value="SHK15974.1"/>
    <property type="molecule type" value="Genomic_DNA"/>
</dbReference>
<feature type="domain" description="RNA polymerase sigma factor 70 region 4 type 2" evidence="6">
    <location>
        <begin position="114"/>
        <end position="165"/>
    </location>
</feature>
<dbReference type="SUPFAM" id="SSF88946">
    <property type="entry name" value="Sigma2 domain of RNA polymerase sigma factors"/>
    <property type="match status" value="1"/>
</dbReference>
<dbReference type="Pfam" id="PF20239">
    <property type="entry name" value="DUF6596"/>
    <property type="match status" value="1"/>
</dbReference>
<evidence type="ECO:0000256" key="2">
    <source>
        <dbReference type="ARBA" id="ARBA00023015"/>
    </source>
</evidence>
<reference evidence="8 9" key="1">
    <citation type="submission" date="2016-11" db="EMBL/GenBank/DDBJ databases">
        <authorList>
            <person name="Jaros S."/>
            <person name="Januszkiewicz K."/>
            <person name="Wedrychowicz H."/>
        </authorList>
    </citation>
    <scope>NUCLEOTIDE SEQUENCE [LARGE SCALE GENOMIC DNA]</scope>
    <source>
        <strain evidence="8 9">DSM 43832</strain>
    </source>
</reference>
<dbReference type="Proteomes" id="UP000184363">
    <property type="component" value="Unassembled WGS sequence"/>
</dbReference>
<evidence type="ECO:0000259" key="5">
    <source>
        <dbReference type="Pfam" id="PF04542"/>
    </source>
</evidence>
<dbReference type="RefSeq" id="WP_073455676.1">
    <property type="nucleotide sequence ID" value="NZ_FRAP01000003.1"/>
</dbReference>
<evidence type="ECO:0000256" key="4">
    <source>
        <dbReference type="ARBA" id="ARBA00023163"/>
    </source>
</evidence>
<keyword evidence="9" id="KW-1185">Reference proteome</keyword>
<dbReference type="Gene3D" id="1.10.10.10">
    <property type="entry name" value="Winged helix-like DNA-binding domain superfamily/Winged helix DNA-binding domain"/>
    <property type="match status" value="1"/>
</dbReference>
<gene>
    <name evidence="8" type="ORF">SAMN05443637_103129</name>
</gene>
<dbReference type="AlphaFoldDB" id="A0A1M6Q6Q5"/>
<name>A0A1M6Q6Q5_PSETH</name>
<sequence length="413" mass="44535">MTSPATGDLLRDLAPQVLGVLVRRYGQFDHCEDAVQEALLAAAQQWPRDGLPAQPRSWLLTVATRRLTDEWRSESARRRREAEHALADPAFGTGPVAPPPDEIEPAIDDSLTLLLMCCHPKLTVPSQVALSLRAVGGLTTAEIAAAFLVPEATMAQRISRAKKTLKDVPGGFALPEGEARRERLPAVLHVLYLIFNEGYTATSGKDLQRPELAAEAIRLARAVARALPDDGEVAGLLALMLLTQARSRARTDAAGRLVPLADQDRSLWDRELIAEGVDLVSRALATAPLGPYQLQAAIAAVHAEAPDDAGTDWAQIAILYRILDALAPNPMVTLNRAVAVAKVEGPRAGLALLEPLDADPRVARHHRLTAVRAHLLEMAGDLAGAKAQYEEAARRTASLPERDYLRRRAAAQG</sequence>
<evidence type="ECO:0000313" key="9">
    <source>
        <dbReference type="Proteomes" id="UP000184363"/>
    </source>
</evidence>